<name>A0AAF0DJ87_9EURO</name>
<dbReference type="Proteomes" id="UP001219355">
    <property type="component" value="Chromosome 3"/>
</dbReference>
<sequence>MSSYLALSFGLEMEFLLKPKPSVAANLLSHGFDPNITPSSGDETAKDLNRRALRKVIAAVLVGYGVPAGTRSDGYTSWTISDEISLDERPGFWRCEMVSRVLETNTAWQAEIDQVFDILLKICDILLTPGCSMHVHVSPERDRKYNMDELKRMLKGIIYYDSAMTKIMPADRKENEWAKSNVEAFPAWNAAVAQVPARSWAPIFDEFDKHTMKATLLLGLCDDRYVSWNFSNVLGGCGSIEFRRAPGIKRSAEAKHWVAIAVGYAAFSLTVQDWDTVRSTKTLPTTNALREAINKGVQTLGPMSQGALGAMPDINAAPRPVTAEELARINQKKKEKAKKLSVFAEKVLSRPNTPTPGMG</sequence>
<dbReference type="EMBL" id="CP120629">
    <property type="protein sequence ID" value="WEW59373.1"/>
    <property type="molecule type" value="Genomic_DNA"/>
</dbReference>
<evidence type="ECO:0000313" key="1">
    <source>
        <dbReference type="EMBL" id="WEW59373.1"/>
    </source>
</evidence>
<protein>
    <recommendedName>
        <fullName evidence="3">Amidoligase enzyme</fullName>
    </recommendedName>
</protein>
<keyword evidence="2" id="KW-1185">Reference proteome</keyword>
<dbReference type="Pfam" id="PF12224">
    <property type="entry name" value="Amidoligase_2"/>
    <property type="match status" value="1"/>
</dbReference>
<accession>A0AAF0DJ87</accession>
<dbReference type="AlphaFoldDB" id="A0AAF0DJ87"/>
<organism evidence="1 2">
    <name type="scientific">Emydomyces testavorans</name>
    <dbReference type="NCBI Taxonomy" id="2070801"/>
    <lineage>
        <taxon>Eukaryota</taxon>
        <taxon>Fungi</taxon>
        <taxon>Dikarya</taxon>
        <taxon>Ascomycota</taxon>
        <taxon>Pezizomycotina</taxon>
        <taxon>Eurotiomycetes</taxon>
        <taxon>Eurotiomycetidae</taxon>
        <taxon>Onygenales</taxon>
        <taxon>Nannizziopsiaceae</taxon>
        <taxon>Emydomyces</taxon>
    </lineage>
</organism>
<reference evidence="1" key="1">
    <citation type="submission" date="2023-03" db="EMBL/GenBank/DDBJ databases">
        <title>Emydomyces testavorans Genome Sequence.</title>
        <authorList>
            <person name="Hoyer L."/>
        </authorList>
    </citation>
    <scope>NUCLEOTIDE SEQUENCE</scope>
    <source>
        <strain evidence="1">16-2883</strain>
    </source>
</reference>
<gene>
    <name evidence="1" type="ORF">PRK78_004844</name>
</gene>
<evidence type="ECO:0000313" key="2">
    <source>
        <dbReference type="Proteomes" id="UP001219355"/>
    </source>
</evidence>
<dbReference type="PANTHER" id="PTHR36847:SF1">
    <property type="entry name" value="AMIDOLIGASE ENZYME"/>
    <property type="match status" value="1"/>
</dbReference>
<dbReference type="InterPro" id="IPR022025">
    <property type="entry name" value="Amidoligase_2"/>
</dbReference>
<dbReference type="PANTHER" id="PTHR36847">
    <property type="entry name" value="AMIDOLIGASE ENZYME"/>
    <property type="match status" value="1"/>
</dbReference>
<evidence type="ECO:0008006" key="3">
    <source>
        <dbReference type="Google" id="ProtNLM"/>
    </source>
</evidence>
<proteinExistence type="predicted"/>